<dbReference type="InterPro" id="IPR010754">
    <property type="entry name" value="OPA3-like"/>
</dbReference>
<evidence type="ECO:0000256" key="2">
    <source>
        <dbReference type="ARBA" id="ARBA00023054"/>
    </source>
</evidence>
<evidence type="ECO:0008006" key="5">
    <source>
        <dbReference type="Google" id="ProtNLM"/>
    </source>
</evidence>
<dbReference type="Pfam" id="PF07047">
    <property type="entry name" value="OPA3"/>
    <property type="match status" value="1"/>
</dbReference>
<comment type="caution">
    <text evidence="3">The sequence shown here is derived from an EMBL/GenBank/DDBJ whole genome shotgun (WGS) entry which is preliminary data.</text>
</comment>
<keyword evidence="4" id="KW-1185">Reference proteome</keyword>
<gene>
    <name evidence="3" type="ORF">O181_015345</name>
</gene>
<name>A0A9Q3GQV5_9BASI</name>
<comment type="similarity">
    <text evidence="1">Belongs to the OPA3 family.</text>
</comment>
<accession>A0A9Q3GQV5</accession>
<dbReference type="GO" id="GO:0019216">
    <property type="term" value="P:regulation of lipid metabolic process"/>
    <property type="evidence" value="ECO:0007669"/>
    <property type="project" value="TreeGrafter"/>
</dbReference>
<organism evidence="3 4">
    <name type="scientific">Austropuccinia psidii MF-1</name>
    <dbReference type="NCBI Taxonomy" id="1389203"/>
    <lineage>
        <taxon>Eukaryota</taxon>
        <taxon>Fungi</taxon>
        <taxon>Dikarya</taxon>
        <taxon>Basidiomycota</taxon>
        <taxon>Pucciniomycotina</taxon>
        <taxon>Pucciniomycetes</taxon>
        <taxon>Pucciniales</taxon>
        <taxon>Sphaerophragmiaceae</taxon>
        <taxon>Austropuccinia</taxon>
    </lineage>
</organism>
<dbReference type="Proteomes" id="UP000765509">
    <property type="component" value="Unassembled WGS sequence"/>
</dbReference>
<protein>
    <recommendedName>
        <fullName evidence="5">Optic atrophy 3 protein</fullName>
    </recommendedName>
</protein>
<sequence length="275" mass="31194">MLLQYCGENHLIKAHSLLGPHSLESSKSSDCYFRLWPDITPACCLSLFPDRQPPSRKLRSVITYQPTSRLDTRVWPFLMASVKVVSLLIKTLSKPIANRLKTSAQDHPTFRKVCVGLAQSLHRYETRLASGIFSKVQPPIRPLSDAKAIQNGANFLSEAFLFSVAATLIIAENLRVRFQTAHRRDVVNDRLTELETLCADISAEQERWADKLELLILHYEHQKLSQDKSHGSRNLQNSHLPSENDLVFNETQLNPQFAQDDQARPTKVAMGKRLV</sequence>
<dbReference type="GO" id="GO:0005739">
    <property type="term" value="C:mitochondrion"/>
    <property type="evidence" value="ECO:0007669"/>
    <property type="project" value="TreeGrafter"/>
</dbReference>
<evidence type="ECO:0000313" key="3">
    <source>
        <dbReference type="EMBL" id="MBW0475630.1"/>
    </source>
</evidence>
<dbReference type="OrthoDB" id="2129069at2759"/>
<proteinExistence type="inferred from homology"/>
<dbReference type="PANTHER" id="PTHR12499:SF0">
    <property type="entry name" value="OPTIC ATROPHY 3 PROTEIN"/>
    <property type="match status" value="1"/>
</dbReference>
<evidence type="ECO:0000313" key="4">
    <source>
        <dbReference type="Proteomes" id="UP000765509"/>
    </source>
</evidence>
<keyword evidence="2" id="KW-0175">Coiled coil</keyword>
<dbReference type="PANTHER" id="PTHR12499">
    <property type="entry name" value="OPTIC ATROPHY 3 PROTEIN OPA3"/>
    <property type="match status" value="1"/>
</dbReference>
<evidence type="ECO:0000256" key="1">
    <source>
        <dbReference type="ARBA" id="ARBA00007584"/>
    </source>
</evidence>
<dbReference type="EMBL" id="AVOT02004181">
    <property type="protein sequence ID" value="MBW0475630.1"/>
    <property type="molecule type" value="Genomic_DNA"/>
</dbReference>
<reference evidence="3" key="1">
    <citation type="submission" date="2021-03" db="EMBL/GenBank/DDBJ databases">
        <title>Draft genome sequence of rust myrtle Austropuccinia psidii MF-1, a brazilian biotype.</title>
        <authorList>
            <person name="Quecine M.C."/>
            <person name="Pachon D.M.R."/>
            <person name="Bonatelli M.L."/>
            <person name="Correr F.H."/>
            <person name="Franceschini L.M."/>
            <person name="Leite T.F."/>
            <person name="Margarido G.R.A."/>
            <person name="Almeida C.A."/>
            <person name="Ferrarezi J.A."/>
            <person name="Labate C.A."/>
        </authorList>
    </citation>
    <scope>NUCLEOTIDE SEQUENCE</scope>
    <source>
        <strain evidence="3">MF-1</strain>
    </source>
</reference>
<dbReference type="AlphaFoldDB" id="A0A9Q3GQV5"/>